<dbReference type="RefSeq" id="WP_204701262.1">
    <property type="nucleotide sequence ID" value="NZ_JAFBDQ010000005.1"/>
</dbReference>
<evidence type="ECO:0008006" key="3">
    <source>
        <dbReference type="Google" id="ProtNLM"/>
    </source>
</evidence>
<evidence type="ECO:0000313" key="2">
    <source>
        <dbReference type="Proteomes" id="UP000774000"/>
    </source>
</evidence>
<dbReference type="Proteomes" id="UP000774000">
    <property type="component" value="Unassembled WGS sequence"/>
</dbReference>
<reference evidence="1" key="1">
    <citation type="submission" date="2021-01" db="EMBL/GenBank/DDBJ databases">
        <title>Genomic Encyclopedia of Type Strains, Phase IV (KMG-IV): sequencing the most valuable type-strain genomes for metagenomic binning, comparative biology and taxonomic classification.</title>
        <authorList>
            <person name="Goeker M."/>
        </authorList>
    </citation>
    <scope>NUCLEOTIDE SEQUENCE</scope>
    <source>
        <strain evidence="1">DSM 23230</strain>
    </source>
</reference>
<keyword evidence="2" id="KW-1185">Reference proteome</keyword>
<gene>
    <name evidence="1" type="ORF">JOC47_001331</name>
</gene>
<protein>
    <recommendedName>
        <fullName evidence="3">SIMPL domain-containing protein</fullName>
    </recommendedName>
</protein>
<dbReference type="AlphaFoldDB" id="A0A938XS71"/>
<organism evidence="1 2">
    <name type="scientific">Halanaerobacter jeridensis</name>
    <dbReference type="NCBI Taxonomy" id="706427"/>
    <lineage>
        <taxon>Bacteria</taxon>
        <taxon>Bacillati</taxon>
        <taxon>Bacillota</taxon>
        <taxon>Clostridia</taxon>
        <taxon>Halanaerobiales</taxon>
        <taxon>Halobacteroidaceae</taxon>
        <taxon>Halanaerobacter</taxon>
    </lineage>
</organism>
<name>A0A938XS71_9FIRM</name>
<evidence type="ECO:0000313" key="1">
    <source>
        <dbReference type="EMBL" id="MBM7556488.1"/>
    </source>
</evidence>
<sequence length="242" mass="27802">MNNKLISLFLTFILILTVTVIAHAETISLLSNSTLTATPQSLFIAVEITGADENKAHLKNQFTTYIKKFKKDLIDNSSLSSSNISQSEIINSSYIKKTGYNNPQVYEKRVQLKLTLNHKNTEEIQANTEKIIDLIADNNPRYHNAQYNSLSELELDYEEAYYFFANPQKLEIQLFNNLLQQNKRKSETLAQLLASNSLTLTKIEELKAANINNQKQKINRKQPQVPKEITLKTTFRVEYQLK</sequence>
<dbReference type="EMBL" id="JAFBDQ010000005">
    <property type="protein sequence ID" value="MBM7556488.1"/>
    <property type="molecule type" value="Genomic_DNA"/>
</dbReference>
<proteinExistence type="predicted"/>
<comment type="caution">
    <text evidence="1">The sequence shown here is derived from an EMBL/GenBank/DDBJ whole genome shotgun (WGS) entry which is preliminary data.</text>
</comment>
<accession>A0A938XS71</accession>